<dbReference type="Proteomes" id="UP000229972">
    <property type="component" value="Unassembled WGS sequence"/>
</dbReference>
<name>A0A2H0V8C8_9BACT</name>
<dbReference type="InterPro" id="IPR032812">
    <property type="entry name" value="SbsA_Ig"/>
</dbReference>
<comment type="caution">
    <text evidence="4">The sequence shown here is derived from an EMBL/GenBank/DDBJ whole genome shotgun (WGS) entry which is preliminary data.</text>
</comment>
<organism evidence="4 5">
    <name type="scientific">Candidatus Falkowbacteria bacterium CG10_big_fil_rev_8_21_14_0_10_37_18</name>
    <dbReference type="NCBI Taxonomy" id="1974562"/>
    <lineage>
        <taxon>Bacteria</taxon>
        <taxon>Candidatus Falkowiibacteriota</taxon>
    </lineage>
</organism>
<protein>
    <recommendedName>
        <fullName evidence="3">SbsA Ig-like domain-containing protein</fullName>
    </recommendedName>
</protein>
<feature type="domain" description="SbsA Ig-like" evidence="3">
    <location>
        <begin position="158"/>
        <end position="296"/>
    </location>
</feature>
<evidence type="ECO:0000256" key="2">
    <source>
        <dbReference type="SAM" id="Phobius"/>
    </source>
</evidence>
<accession>A0A2H0V8C8</accession>
<dbReference type="Pfam" id="PF18895">
    <property type="entry name" value="T4SS_pilin"/>
    <property type="match status" value="1"/>
</dbReference>
<gene>
    <name evidence="4" type="ORF">COT93_03165</name>
</gene>
<keyword evidence="2" id="KW-0812">Transmembrane</keyword>
<dbReference type="Pfam" id="PF13205">
    <property type="entry name" value="Big_5"/>
    <property type="match status" value="1"/>
</dbReference>
<keyword evidence="1" id="KW-0732">Signal</keyword>
<dbReference type="EMBL" id="PFAL01000029">
    <property type="protein sequence ID" value="PIR95321.1"/>
    <property type="molecule type" value="Genomic_DNA"/>
</dbReference>
<proteinExistence type="predicted"/>
<sequence length="900" mass="95197">MKKKIKPCILFFGLSGLIISGFFILLMSPSIAFAQDFGIDKVSNALNGSLSVAADPRLIVGRLIQIALSFLGVIAIVLIMYAGFIWTTSGGEEEKIDSAKKILRNAIIGLAIIISSWAIATYVLTSLMAAIGGGGGANIPANNNIRISSGAAALGSCTVDTLYPSNGAKEIPRNTSLMVTFKEDVNLDGLCVNDAGVSCTCNNTTCRQINPEAVQIYKSDLGNACATTCPSPNSNTLDVSLNLSNDHKTLILTPLSPLGSSDDNTDYSVRLTNKVKKIDGSSMFKNCGSDFLYWSFAVSNRLDLTPPEVLLQGIFPLPDNEGDISGVMTPASSAEGEILVNNCPTIYSAASVINIAPNTATVILDYHGSIPQFKISVPSDVPDKAQLFDNDGNLLGVSDFDSDGQIIFKTYLTLTAVSHPAGSSWTVNINPEQLADTLTVGSEIYTFARSMANNNIFVPGTCNIVQQAVNIRAKLSGSDVVDVSRTGNQVHLIAKVAGVAGNNIVVTTTNPAALAITSLGGGTDRSEFKQAQDKPDRPMNSVIQINFSEPINPVTISGSAAEVADYIRVVNASASSTPAGAVCSEDKQCLSYKCEGGVCRGDYLAGKFMVSNAYKTLEFISDKECGVNGCGEQIYCLPPNSHLKLNLVAANLKSCDSDTDCLSNSPYTQCLNTTLGYKTCQNPLGQNYPTANLSNLDGIVDAAANSFDGDRSQTAEGPLGFYNDNYPTATSTVTRDKYQWSFYIGDKINLTSPKITSISPLPSSLNVGVLTPVEVTFNTLMLNSSLRTGQVTVKSGDSTVKHKLINLRSSVPSPLGYWVESDNKDVMPLDGEPDITVAKISHTPFSESVTLISQIGSGVKDIYQNCYKPSAGPDCNSTAGQPSCCFGSPTATLGADGNCQ</sequence>
<evidence type="ECO:0000313" key="5">
    <source>
        <dbReference type="Proteomes" id="UP000229972"/>
    </source>
</evidence>
<keyword evidence="2" id="KW-0472">Membrane</keyword>
<feature type="transmembrane region" description="Helical" evidence="2">
    <location>
        <begin position="58"/>
        <end position="86"/>
    </location>
</feature>
<keyword evidence="2" id="KW-1133">Transmembrane helix</keyword>
<evidence type="ECO:0000259" key="3">
    <source>
        <dbReference type="Pfam" id="PF13205"/>
    </source>
</evidence>
<dbReference type="AlphaFoldDB" id="A0A2H0V8C8"/>
<evidence type="ECO:0000313" key="4">
    <source>
        <dbReference type="EMBL" id="PIR95321.1"/>
    </source>
</evidence>
<feature type="transmembrane region" description="Helical" evidence="2">
    <location>
        <begin position="107"/>
        <end position="131"/>
    </location>
</feature>
<reference evidence="5" key="1">
    <citation type="submission" date="2017-09" db="EMBL/GenBank/DDBJ databases">
        <title>Depth-based differentiation of microbial function through sediment-hosted aquifers and enrichment of novel symbionts in the deep terrestrial subsurface.</title>
        <authorList>
            <person name="Probst A.J."/>
            <person name="Ladd B."/>
            <person name="Jarett J.K."/>
            <person name="Geller-Mcgrath D.E."/>
            <person name="Sieber C.M.K."/>
            <person name="Emerson J.B."/>
            <person name="Anantharaman K."/>
            <person name="Thomas B.C."/>
            <person name="Malmstrom R."/>
            <person name="Stieglmeier M."/>
            <person name="Klingl A."/>
            <person name="Woyke T."/>
            <person name="Ryan C.M."/>
            <person name="Banfield J.F."/>
        </authorList>
    </citation>
    <scope>NUCLEOTIDE SEQUENCE [LARGE SCALE GENOMIC DNA]</scope>
</reference>
<dbReference type="InterPro" id="IPR043993">
    <property type="entry name" value="T4SS_pilin"/>
</dbReference>
<evidence type="ECO:0000256" key="1">
    <source>
        <dbReference type="ARBA" id="ARBA00022729"/>
    </source>
</evidence>